<dbReference type="InterPro" id="IPR001679">
    <property type="entry name" value="DNA_ligase"/>
</dbReference>
<feature type="binding site" evidence="14">
    <location>
        <position position="316"/>
    </location>
    <ligand>
        <name>NAD(+)</name>
        <dbReference type="ChEBI" id="CHEBI:57540"/>
    </ligand>
</feature>
<dbReference type="Pfam" id="PF14520">
    <property type="entry name" value="HHH_5"/>
    <property type="match status" value="1"/>
</dbReference>
<dbReference type="GO" id="GO:0005829">
    <property type="term" value="C:cytosol"/>
    <property type="evidence" value="ECO:0007669"/>
    <property type="project" value="TreeGrafter"/>
</dbReference>
<keyword evidence="7 14" id="KW-0227">DNA damage</keyword>
<evidence type="ECO:0000256" key="8">
    <source>
        <dbReference type="ARBA" id="ARBA00022833"/>
    </source>
</evidence>
<dbReference type="Gene3D" id="3.30.470.30">
    <property type="entry name" value="DNA ligase/mRNA capping enzyme"/>
    <property type="match status" value="1"/>
</dbReference>
<keyword evidence="10 14" id="KW-0520">NAD</keyword>
<dbReference type="PANTHER" id="PTHR23389:SF9">
    <property type="entry name" value="DNA LIGASE"/>
    <property type="match status" value="1"/>
</dbReference>
<dbReference type="InterPro" id="IPR013839">
    <property type="entry name" value="DNAligase_adenylation"/>
</dbReference>
<dbReference type="GO" id="GO:0006281">
    <property type="term" value="P:DNA repair"/>
    <property type="evidence" value="ECO:0007669"/>
    <property type="project" value="UniProtKB-KW"/>
</dbReference>
<dbReference type="SUPFAM" id="SSF50249">
    <property type="entry name" value="Nucleic acid-binding proteins"/>
    <property type="match status" value="1"/>
</dbReference>
<dbReference type="EC" id="6.5.1.2" evidence="2 14"/>
<dbReference type="Pfam" id="PF03120">
    <property type="entry name" value="OB_DNA_ligase"/>
    <property type="match status" value="1"/>
</dbReference>
<feature type="binding site" evidence="14">
    <location>
        <position position="114"/>
    </location>
    <ligand>
        <name>NAD(+)</name>
        <dbReference type="ChEBI" id="CHEBI:57540"/>
    </ligand>
</feature>
<dbReference type="HAMAP" id="MF_01588">
    <property type="entry name" value="DNA_ligase_A"/>
    <property type="match status" value="1"/>
</dbReference>
<evidence type="ECO:0000313" key="17">
    <source>
        <dbReference type="Proteomes" id="UP000294368"/>
    </source>
</evidence>
<dbReference type="PIRSF" id="PIRSF001604">
    <property type="entry name" value="LigA"/>
    <property type="match status" value="1"/>
</dbReference>
<dbReference type="InterPro" id="IPR012340">
    <property type="entry name" value="NA-bd_OB-fold"/>
</dbReference>
<evidence type="ECO:0000256" key="5">
    <source>
        <dbReference type="ARBA" id="ARBA00022705"/>
    </source>
</evidence>
<evidence type="ECO:0000256" key="11">
    <source>
        <dbReference type="ARBA" id="ARBA00023204"/>
    </source>
</evidence>
<feature type="binding site" evidence="14">
    <location>
        <position position="412"/>
    </location>
    <ligand>
        <name>Zn(2+)</name>
        <dbReference type="ChEBI" id="CHEBI:29105"/>
    </ligand>
</feature>
<dbReference type="Gene3D" id="2.40.50.140">
    <property type="entry name" value="Nucleic acid-binding proteins"/>
    <property type="match status" value="1"/>
</dbReference>
<evidence type="ECO:0000256" key="12">
    <source>
        <dbReference type="ARBA" id="ARBA00034005"/>
    </source>
</evidence>
<dbReference type="InterPro" id="IPR010994">
    <property type="entry name" value="RuvA_2-like"/>
</dbReference>
<evidence type="ECO:0000256" key="13">
    <source>
        <dbReference type="ARBA" id="ARBA00060881"/>
    </source>
</evidence>
<name>A0A451D9X1_9GAMM</name>
<keyword evidence="5 14" id="KW-0235">DNA replication</keyword>
<evidence type="ECO:0000313" key="16">
    <source>
        <dbReference type="EMBL" id="VFP83064.1"/>
    </source>
</evidence>
<dbReference type="CDD" id="cd00114">
    <property type="entry name" value="LIGANc"/>
    <property type="match status" value="1"/>
</dbReference>
<dbReference type="OrthoDB" id="9759736at2"/>
<evidence type="ECO:0000259" key="15">
    <source>
        <dbReference type="SMART" id="SM00532"/>
    </source>
</evidence>
<dbReference type="PROSITE" id="PS01055">
    <property type="entry name" value="DNA_LIGASE_N1"/>
    <property type="match status" value="1"/>
</dbReference>
<evidence type="ECO:0000256" key="14">
    <source>
        <dbReference type="HAMAP-Rule" id="MF_01588"/>
    </source>
</evidence>
<comment type="function">
    <text evidence="1 14">DNA ligase that catalyzes the formation of phosphodiester linkages between 5'-phosphoryl and 3'-hydroxyl groups in double-stranded DNA using NAD as a coenzyme and as the energy source for the reaction. It is essential for DNA replication and repair of damaged DNA.</text>
</comment>
<feature type="binding site" evidence="14">
    <location>
        <position position="415"/>
    </location>
    <ligand>
        <name>Zn(2+)</name>
        <dbReference type="ChEBI" id="CHEBI:29105"/>
    </ligand>
</feature>
<dbReference type="InterPro" id="IPR018239">
    <property type="entry name" value="DNA_ligase_AS"/>
</dbReference>
<dbReference type="AlphaFoldDB" id="A0A451D9X1"/>
<comment type="catalytic activity">
    <reaction evidence="12 14">
        <text>NAD(+) + (deoxyribonucleotide)n-3'-hydroxyl + 5'-phospho-(deoxyribonucleotide)m = (deoxyribonucleotide)n+m + AMP + beta-nicotinamide D-nucleotide.</text>
        <dbReference type="EC" id="6.5.1.2"/>
    </reaction>
</comment>
<gene>
    <name evidence="14 16" type="primary">ligA</name>
    <name evidence="16" type="ORF">ERCIKOCA2762_301</name>
</gene>
<sequence>MQSIKDTITNLKTLIRHYQYQYYVMDSPDIPDIEYDALITSLYRLEMLHPHFVTSDSPTQCVGGSILHSMFKKIDHKTPMLSLDSITNKTRCVEFYTRLKDRLQIDGDIACCCDLKVDGLAVNLLYAHGNLVQATTRGNGITGEDVSDNVKTIQVIPQRLESNDQLPKYLEIRGEVFMSHAGFEKLNAQAYRDGRKLFANPRNAAAGSLRHRDPCVTAMRPLSFVCYGFGLCKQGTFPRSHIEGLRYLKTLGVPVSDYLCFCCNAKEVLDFYNYIQVNRSLLGFDIDGIVIKVDNLAWQERLGSTARAPRWAVAFKFPAQEKITRVLNVAFQVSRTGAITPVAKLEPVVIAGVIVSSATLHNESEINRLRLKVGNYVIVRRAGDVIPKIISVMKISPYTDFSAQDIIFPTNCPACGSKIQRMPKERVVRCTGGFICIAQRIGALKHFVSRKALNIHGLGNKLLHQLVEKGYVQNPADLFSLTLQQLTSLDSMRVKSAQNILDALTQSKRTTFARFLYSLGIREIGSVTAENLAEYFCTLDSLMKANLTTLNKVDGVGKVGARNIKNFFNEKHNCQIIKILVEQIGIDWS</sequence>
<feature type="binding site" evidence="14">
    <location>
        <begin position="32"/>
        <end position="36"/>
    </location>
    <ligand>
        <name>NAD(+)</name>
        <dbReference type="ChEBI" id="CHEBI:57540"/>
    </ligand>
</feature>
<dbReference type="NCBIfam" id="NF005932">
    <property type="entry name" value="PRK07956.1"/>
    <property type="match status" value="1"/>
</dbReference>
<keyword evidence="6 14" id="KW-0479">Metal-binding</keyword>
<dbReference type="FunFam" id="1.10.150.20:FF:000006">
    <property type="entry name" value="DNA ligase"/>
    <property type="match status" value="1"/>
</dbReference>
<feature type="binding site" evidence="14">
    <location>
        <position position="292"/>
    </location>
    <ligand>
        <name>NAD(+)</name>
        <dbReference type="ChEBI" id="CHEBI:57540"/>
    </ligand>
</feature>
<evidence type="ECO:0000256" key="2">
    <source>
        <dbReference type="ARBA" id="ARBA00012722"/>
    </source>
</evidence>
<dbReference type="RefSeq" id="WP_157988455.1">
    <property type="nucleotide sequence ID" value="NZ_LR217715.1"/>
</dbReference>
<keyword evidence="9 14" id="KW-0460">Magnesium</keyword>
<feature type="binding site" evidence="14">
    <location>
        <begin position="82"/>
        <end position="83"/>
    </location>
    <ligand>
        <name>NAD(+)</name>
        <dbReference type="ChEBI" id="CHEBI:57540"/>
    </ligand>
</feature>
<dbReference type="Proteomes" id="UP000294368">
    <property type="component" value="Chromosome"/>
</dbReference>
<dbReference type="FunFam" id="2.40.50.140:FF:000012">
    <property type="entry name" value="DNA ligase"/>
    <property type="match status" value="1"/>
</dbReference>
<comment type="similarity">
    <text evidence="13 14">Belongs to the NAD-dependent DNA ligase family. LigA subfamily.</text>
</comment>
<feature type="binding site" evidence="14">
    <location>
        <position position="137"/>
    </location>
    <ligand>
        <name>NAD(+)</name>
        <dbReference type="ChEBI" id="CHEBI:57540"/>
    </ligand>
</feature>
<evidence type="ECO:0000256" key="9">
    <source>
        <dbReference type="ARBA" id="ARBA00022842"/>
    </source>
</evidence>
<evidence type="ECO:0000256" key="10">
    <source>
        <dbReference type="ARBA" id="ARBA00023027"/>
    </source>
</evidence>
<comment type="cofactor">
    <cofactor evidence="14">
        <name>Mg(2+)</name>
        <dbReference type="ChEBI" id="CHEBI:18420"/>
    </cofactor>
    <cofactor evidence="14">
        <name>Mn(2+)</name>
        <dbReference type="ChEBI" id="CHEBI:29035"/>
    </cofactor>
</comment>
<dbReference type="InterPro" id="IPR041663">
    <property type="entry name" value="DisA/LigA_HHH"/>
</dbReference>
<feature type="active site" description="N6-AMP-lysine intermediate" evidence="14">
    <location>
        <position position="116"/>
    </location>
</feature>
<reference evidence="16 17" key="1">
    <citation type="submission" date="2019-02" db="EMBL/GenBank/DDBJ databases">
        <authorList>
            <person name="Manzano-Marin A."/>
            <person name="Manzano-Marin A."/>
        </authorList>
    </citation>
    <scope>NUCLEOTIDE SEQUENCE [LARGE SCALE GENOMIC DNA]</scope>
    <source>
        <strain evidence="16 17">ErCikochiana</strain>
    </source>
</reference>
<keyword evidence="8 14" id="KW-0862">Zinc</keyword>
<dbReference type="SMART" id="SM00532">
    <property type="entry name" value="LIGANc"/>
    <property type="match status" value="1"/>
</dbReference>
<dbReference type="Pfam" id="PF12826">
    <property type="entry name" value="HHH_2"/>
    <property type="match status" value="1"/>
</dbReference>
<dbReference type="InterPro" id="IPR004149">
    <property type="entry name" value="Znf_DNAligase_C4"/>
</dbReference>
<dbReference type="FunFam" id="3.30.470.30:FF:000001">
    <property type="entry name" value="DNA ligase"/>
    <property type="match status" value="1"/>
</dbReference>
<dbReference type="GO" id="GO:0003911">
    <property type="term" value="F:DNA ligase (NAD+) activity"/>
    <property type="evidence" value="ECO:0007669"/>
    <property type="project" value="UniProtKB-UniRule"/>
</dbReference>
<dbReference type="InterPro" id="IPR004150">
    <property type="entry name" value="NAD_DNA_ligase_OB"/>
</dbReference>
<evidence type="ECO:0000256" key="6">
    <source>
        <dbReference type="ARBA" id="ARBA00022723"/>
    </source>
</evidence>
<keyword evidence="11 14" id="KW-0234">DNA repair</keyword>
<dbReference type="FunFam" id="1.10.150.20:FF:000007">
    <property type="entry name" value="DNA ligase"/>
    <property type="match status" value="1"/>
</dbReference>
<keyword evidence="4 14" id="KW-0436">Ligase</keyword>
<dbReference type="SUPFAM" id="SSF47781">
    <property type="entry name" value="RuvA domain 2-like"/>
    <property type="match status" value="1"/>
</dbReference>
<dbReference type="NCBIfam" id="TIGR00575">
    <property type="entry name" value="dnlj"/>
    <property type="match status" value="1"/>
</dbReference>
<comment type="caution">
    <text evidence="14">Lacks conserved residue(s) required for the propagation of feature annotation.</text>
</comment>
<dbReference type="Gene3D" id="1.10.150.20">
    <property type="entry name" value="5' to 3' exonuclease, C-terminal subdomain"/>
    <property type="match status" value="2"/>
</dbReference>
<evidence type="ECO:0000256" key="7">
    <source>
        <dbReference type="ARBA" id="ARBA00022763"/>
    </source>
</evidence>
<accession>A0A451D9X1</accession>
<evidence type="ECO:0000256" key="1">
    <source>
        <dbReference type="ARBA" id="ARBA00004067"/>
    </source>
</evidence>
<dbReference type="PANTHER" id="PTHR23389">
    <property type="entry name" value="CHROMOSOME TRANSMISSION FIDELITY FACTOR 18"/>
    <property type="match status" value="1"/>
</dbReference>
<keyword evidence="14" id="KW-0464">Manganese</keyword>
<dbReference type="Pfam" id="PF01653">
    <property type="entry name" value="DNA_ligase_aden"/>
    <property type="match status" value="1"/>
</dbReference>
<protein>
    <recommendedName>
        <fullName evidence="3 14">DNA ligase</fullName>
        <ecNumber evidence="2 14">6.5.1.2</ecNumber>
    </recommendedName>
    <alternativeName>
        <fullName evidence="14">Polydeoxyribonucleotide synthase [NAD(+)]</fullName>
    </alternativeName>
</protein>
<feature type="domain" description="NAD-dependent DNA ligase N-terminal" evidence="15">
    <location>
        <begin position="3"/>
        <end position="452"/>
    </location>
</feature>
<evidence type="ECO:0000256" key="3">
    <source>
        <dbReference type="ARBA" id="ARBA00013308"/>
    </source>
</evidence>
<evidence type="ECO:0000256" key="4">
    <source>
        <dbReference type="ARBA" id="ARBA00022598"/>
    </source>
</evidence>
<proteinExistence type="inferred from homology"/>
<dbReference type="Gene3D" id="1.10.287.610">
    <property type="entry name" value="Helix hairpin bin"/>
    <property type="match status" value="1"/>
</dbReference>
<dbReference type="Gene3D" id="6.20.10.30">
    <property type="match status" value="1"/>
</dbReference>
<dbReference type="InterPro" id="IPR013840">
    <property type="entry name" value="DNAligase_N"/>
</dbReference>
<feature type="binding site" evidence="14">
    <location>
        <position position="436"/>
    </location>
    <ligand>
        <name>Zn(2+)</name>
        <dbReference type="ChEBI" id="CHEBI:29105"/>
    </ligand>
</feature>
<dbReference type="Pfam" id="PF03119">
    <property type="entry name" value="DNA_ligase_ZBD"/>
    <property type="match status" value="1"/>
</dbReference>
<dbReference type="SUPFAM" id="SSF56091">
    <property type="entry name" value="DNA ligase/mRNA capping enzyme, catalytic domain"/>
    <property type="match status" value="1"/>
</dbReference>
<dbReference type="EMBL" id="LR217715">
    <property type="protein sequence ID" value="VFP83064.1"/>
    <property type="molecule type" value="Genomic_DNA"/>
</dbReference>
<organism evidence="16 17">
    <name type="scientific">Candidatus Erwinia haradaeae</name>
    <dbReference type="NCBI Taxonomy" id="1922217"/>
    <lineage>
        <taxon>Bacteria</taxon>
        <taxon>Pseudomonadati</taxon>
        <taxon>Pseudomonadota</taxon>
        <taxon>Gammaproteobacteria</taxon>
        <taxon>Enterobacterales</taxon>
        <taxon>Erwiniaceae</taxon>
        <taxon>Erwinia</taxon>
    </lineage>
</organism>
<dbReference type="GO" id="GO:0006260">
    <property type="term" value="P:DNA replication"/>
    <property type="evidence" value="ECO:0007669"/>
    <property type="project" value="UniProtKB-KW"/>
</dbReference>
<dbReference type="GO" id="GO:0046872">
    <property type="term" value="F:metal ion binding"/>
    <property type="evidence" value="ECO:0007669"/>
    <property type="project" value="UniProtKB-KW"/>
</dbReference>
<feature type="binding site" evidence="14">
    <location>
        <position position="175"/>
    </location>
    <ligand>
        <name>NAD(+)</name>
        <dbReference type="ChEBI" id="CHEBI:57540"/>
    </ligand>
</feature>